<dbReference type="InterPro" id="IPR001232">
    <property type="entry name" value="SKP1-like"/>
</dbReference>
<feature type="domain" description="SKP1 component POZ" evidence="3">
    <location>
        <begin position="95"/>
        <end position="124"/>
    </location>
</feature>
<dbReference type="VEuPathDB" id="VectorBase:HLOH_060244"/>
<evidence type="ECO:0000256" key="1">
    <source>
        <dbReference type="ARBA" id="ARBA00009993"/>
    </source>
</evidence>
<dbReference type="Proteomes" id="UP000821853">
    <property type="component" value="Chromosome 9"/>
</dbReference>
<comment type="similarity">
    <text evidence="1">Belongs to the SKP1 family.</text>
</comment>
<dbReference type="InterPro" id="IPR036296">
    <property type="entry name" value="SKP1-like_dim_sf"/>
</dbReference>
<keyword evidence="5" id="KW-1185">Reference proteome</keyword>
<accession>A0A9J6H2Q1</accession>
<protein>
    <recommendedName>
        <fullName evidence="3">SKP1 component POZ domain-containing protein</fullName>
    </recommendedName>
</protein>
<evidence type="ECO:0000313" key="4">
    <source>
        <dbReference type="EMBL" id="KAH9382042.1"/>
    </source>
</evidence>
<evidence type="ECO:0000259" key="3">
    <source>
        <dbReference type="Pfam" id="PF03931"/>
    </source>
</evidence>
<dbReference type="SUPFAM" id="SSF54695">
    <property type="entry name" value="POZ domain"/>
    <property type="match status" value="1"/>
</dbReference>
<keyword evidence="2" id="KW-0833">Ubl conjugation pathway</keyword>
<organism evidence="4 5">
    <name type="scientific">Haemaphysalis longicornis</name>
    <name type="common">Bush tick</name>
    <dbReference type="NCBI Taxonomy" id="44386"/>
    <lineage>
        <taxon>Eukaryota</taxon>
        <taxon>Metazoa</taxon>
        <taxon>Ecdysozoa</taxon>
        <taxon>Arthropoda</taxon>
        <taxon>Chelicerata</taxon>
        <taxon>Arachnida</taxon>
        <taxon>Acari</taxon>
        <taxon>Parasitiformes</taxon>
        <taxon>Ixodida</taxon>
        <taxon>Ixodoidea</taxon>
        <taxon>Ixodidae</taxon>
        <taxon>Haemaphysalinae</taxon>
        <taxon>Haemaphysalis</taxon>
    </lineage>
</organism>
<evidence type="ECO:0000256" key="2">
    <source>
        <dbReference type="ARBA" id="ARBA00022786"/>
    </source>
</evidence>
<sequence length="207" mass="23320">MTRQIACAYQRPNYCFLNCKCQLHTSDKPNASKKEKADGQSHLAQAAIKKEEMPAEGVYIFFPANSCQFRRQSFPRRCGRGEVVADYKKHAGCCGVDGDDVVPLSNVRSEVLEKVLIWAAHHKDDGPTVKVSIHPPEFAENKEARTYDLYVAPWDRVFLVENRALLFELVGASIYLNISRLQDVACKTFAHNDQRQDTGGNPANVQY</sequence>
<dbReference type="SMART" id="SM00512">
    <property type="entry name" value="Skp1"/>
    <property type="match status" value="1"/>
</dbReference>
<dbReference type="Gene3D" id="3.30.710.10">
    <property type="entry name" value="Potassium Channel Kv1.1, Chain A"/>
    <property type="match status" value="1"/>
</dbReference>
<evidence type="ECO:0000313" key="5">
    <source>
        <dbReference type="Proteomes" id="UP000821853"/>
    </source>
</evidence>
<name>A0A9J6H2Q1_HAELO</name>
<dbReference type="PANTHER" id="PTHR11165">
    <property type="entry name" value="SKP1"/>
    <property type="match status" value="1"/>
</dbReference>
<dbReference type="EMBL" id="JABSTR010000011">
    <property type="protein sequence ID" value="KAH9382042.1"/>
    <property type="molecule type" value="Genomic_DNA"/>
</dbReference>
<dbReference type="AlphaFoldDB" id="A0A9J6H2Q1"/>
<proteinExistence type="inferred from homology"/>
<dbReference type="Pfam" id="PF03931">
    <property type="entry name" value="Skp1_POZ"/>
    <property type="match status" value="1"/>
</dbReference>
<dbReference type="InterPro" id="IPR016897">
    <property type="entry name" value="SKP1"/>
</dbReference>
<gene>
    <name evidence="4" type="ORF">HPB48_008515</name>
</gene>
<dbReference type="GO" id="GO:0006511">
    <property type="term" value="P:ubiquitin-dependent protein catabolic process"/>
    <property type="evidence" value="ECO:0007669"/>
    <property type="project" value="InterPro"/>
</dbReference>
<dbReference type="OrthoDB" id="2342932at2759"/>
<dbReference type="InterPro" id="IPR011333">
    <property type="entry name" value="SKP1/BTB/POZ_sf"/>
</dbReference>
<reference evidence="4 5" key="1">
    <citation type="journal article" date="2020" name="Cell">
        <title>Large-Scale Comparative Analyses of Tick Genomes Elucidate Their Genetic Diversity and Vector Capacities.</title>
        <authorList>
            <consortium name="Tick Genome and Microbiome Consortium (TIGMIC)"/>
            <person name="Jia N."/>
            <person name="Wang J."/>
            <person name="Shi W."/>
            <person name="Du L."/>
            <person name="Sun Y."/>
            <person name="Zhan W."/>
            <person name="Jiang J.F."/>
            <person name="Wang Q."/>
            <person name="Zhang B."/>
            <person name="Ji P."/>
            <person name="Bell-Sakyi L."/>
            <person name="Cui X.M."/>
            <person name="Yuan T.T."/>
            <person name="Jiang B.G."/>
            <person name="Yang W.F."/>
            <person name="Lam T.T."/>
            <person name="Chang Q.C."/>
            <person name="Ding S.J."/>
            <person name="Wang X.J."/>
            <person name="Zhu J.G."/>
            <person name="Ruan X.D."/>
            <person name="Zhao L."/>
            <person name="Wei J.T."/>
            <person name="Ye R.Z."/>
            <person name="Que T.C."/>
            <person name="Du C.H."/>
            <person name="Zhou Y.H."/>
            <person name="Cheng J.X."/>
            <person name="Dai P.F."/>
            <person name="Guo W.B."/>
            <person name="Han X.H."/>
            <person name="Huang E.J."/>
            <person name="Li L.F."/>
            <person name="Wei W."/>
            <person name="Gao Y.C."/>
            <person name="Liu J.Z."/>
            <person name="Shao H.Z."/>
            <person name="Wang X."/>
            <person name="Wang C.C."/>
            <person name="Yang T.C."/>
            <person name="Huo Q.B."/>
            <person name="Li W."/>
            <person name="Chen H.Y."/>
            <person name="Chen S.E."/>
            <person name="Zhou L.G."/>
            <person name="Ni X.B."/>
            <person name="Tian J.H."/>
            <person name="Sheng Y."/>
            <person name="Liu T."/>
            <person name="Pan Y.S."/>
            <person name="Xia L.Y."/>
            <person name="Li J."/>
            <person name="Zhao F."/>
            <person name="Cao W.C."/>
        </authorList>
    </citation>
    <scope>NUCLEOTIDE SEQUENCE [LARGE SCALE GENOMIC DNA]</scope>
    <source>
        <strain evidence="4">HaeL-2018</strain>
    </source>
</reference>
<comment type="caution">
    <text evidence="4">The sequence shown here is derived from an EMBL/GenBank/DDBJ whole genome shotgun (WGS) entry which is preliminary data.</text>
</comment>
<dbReference type="SUPFAM" id="SSF81382">
    <property type="entry name" value="Skp1 dimerisation domain-like"/>
    <property type="match status" value="1"/>
</dbReference>
<dbReference type="InterPro" id="IPR016073">
    <property type="entry name" value="Skp1_comp_POZ"/>
</dbReference>